<proteinExistence type="predicted"/>
<organism evidence="1">
    <name type="scientific">marine sediment metagenome</name>
    <dbReference type="NCBI Taxonomy" id="412755"/>
    <lineage>
        <taxon>unclassified sequences</taxon>
        <taxon>metagenomes</taxon>
        <taxon>ecological metagenomes</taxon>
    </lineage>
</organism>
<protein>
    <submittedName>
        <fullName evidence="1">Uncharacterized protein</fullName>
    </submittedName>
</protein>
<sequence>NMLICRLYYKYFSYKFLHINSNLVVKSINTYNQIEEMTY</sequence>
<feature type="non-terminal residue" evidence="1">
    <location>
        <position position="1"/>
    </location>
</feature>
<gene>
    <name evidence="1" type="ORF">S03H2_59527</name>
</gene>
<accession>X1IKJ0</accession>
<comment type="caution">
    <text evidence="1">The sequence shown here is derived from an EMBL/GenBank/DDBJ whole genome shotgun (WGS) entry which is preliminary data.</text>
</comment>
<dbReference type="EMBL" id="BARU01038281">
    <property type="protein sequence ID" value="GAH82936.1"/>
    <property type="molecule type" value="Genomic_DNA"/>
</dbReference>
<evidence type="ECO:0000313" key="1">
    <source>
        <dbReference type="EMBL" id="GAH82936.1"/>
    </source>
</evidence>
<name>X1IKJ0_9ZZZZ</name>
<dbReference type="AlphaFoldDB" id="X1IKJ0"/>
<reference evidence="1" key="1">
    <citation type="journal article" date="2014" name="Front. Microbiol.">
        <title>High frequency of phylogenetically diverse reductive dehalogenase-homologous genes in deep subseafloor sedimentary metagenomes.</title>
        <authorList>
            <person name="Kawai M."/>
            <person name="Futagami T."/>
            <person name="Toyoda A."/>
            <person name="Takaki Y."/>
            <person name="Nishi S."/>
            <person name="Hori S."/>
            <person name="Arai W."/>
            <person name="Tsubouchi T."/>
            <person name="Morono Y."/>
            <person name="Uchiyama I."/>
            <person name="Ito T."/>
            <person name="Fujiyama A."/>
            <person name="Inagaki F."/>
            <person name="Takami H."/>
        </authorList>
    </citation>
    <scope>NUCLEOTIDE SEQUENCE</scope>
    <source>
        <strain evidence="1">Expedition CK06-06</strain>
    </source>
</reference>